<keyword evidence="2" id="KW-1185">Reference proteome</keyword>
<reference evidence="2" key="1">
    <citation type="journal article" date="2017" name="Nat. Ecol. Evol.">
        <title>Genome expansion and lineage-specific genetic innovations in the forest pathogenic fungi Armillaria.</title>
        <authorList>
            <person name="Sipos G."/>
            <person name="Prasanna A.N."/>
            <person name="Walter M.C."/>
            <person name="O'Connor E."/>
            <person name="Balint B."/>
            <person name="Krizsan K."/>
            <person name="Kiss B."/>
            <person name="Hess J."/>
            <person name="Varga T."/>
            <person name="Slot J."/>
            <person name="Riley R."/>
            <person name="Boka B."/>
            <person name="Rigling D."/>
            <person name="Barry K."/>
            <person name="Lee J."/>
            <person name="Mihaltcheva S."/>
            <person name="LaButti K."/>
            <person name="Lipzen A."/>
            <person name="Waldron R."/>
            <person name="Moloney N.M."/>
            <person name="Sperisen C."/>
            <person name="Kredics L."/>
            <person name="Vagvoelgyi C."/>
            <person name="Patrignani A."/>
            <person name="Fitzpatrick D."/>
            <person name="Nagy I."/>
            <person name="Doyle S."/>
            <person name="Anderson J.B."/>
            <person name="Grigoriev I.V."/>
            <person name="Gueldener U."/>
            <person name="Muensterkoetter M."/>
            <person name="Nagy L.G."/>
        </authorList>
    </citation>
    <scope>NUCLEOTIDE SEQUENCE [LARGE SCALE GENOMIC DNA]</scope>
    <source>
        <strain evidence="2">Ar21-2</strain>
    </source>
</reference>
<name>A0A2H3DUU8_ARMGA</name>
<dbReference type="InParanoid" id="A0A2H3DUU8"/>
<dbReference type="Proteomes" id="UP000217790">
    <property type="component" value="Unassembled WGS sequence"/>
</dbReference>
<dbReference type="EMBL" id="KZ293647">
    <property type="protein sequence ID" value="PBK98991.1"/>
    <property type="molecule type" value="Genomic_DNA"/>
</dbReference>
<accession>A0A2H3DUU8</accession>
<gene>
    <name evidence="1" type="ORF">ARMGADRAFT_1073911</name>
</gene>
<proteinExistence type="predicted"/>
<organism evidence="1 2">
    <name type="scientific">Armillaria gallica</name>
    <name type="common">Bulbous honey fungus</name>
    <name type="synonym">Armillaria bulbosa</name>
    <dbReference type="NCBI Taxonomy" id="47427"/>
    <lineage>
        <taxon>Eukaryota</taxon>
        <taxon>Fungi</taxon>
        <taxon>Dikarya</taxon>
        <taxon>Basidiomycota</taxon>
        <taxon>Agaricomycotina</taxon>
        <taxon>Agaricomycetes</taxon>
        <taxon>Agaricomycetidae</taxon>
        <taxon>Agaricales</taxon>
        <taxon>Marasmiineae</taxon>
        <taxon>Physalacriaceae</taxon>
        <taxon>Armillaria</taxon>
    </lineage>
</organism>
<dbReference type="AlphaFoldDB" id="A0A2H3DUU8"/>
<sequence>MLACPLGRDSRKTTRAVTSSIPSPFSTYPSLLSPPIAFQNCLRPLREFPRTKYGCLEASDAPRQFSNVYNPKWLPRPVVALRQISQVPLISTTQWNDSEALPLRQQHPYSGLRECDEYTLATIRTRRGGFGPEGDLYSKARTSPELICPLKNTEPEFTLRIQVSIDEASIIVCFAPIPDQYR</sequence>
<evidence type="ECO:0000313" key="2">
    <source>
        <dbReference type="Proteomes" id="UP000217790"/>
    </source>
</evidence>
<evidence type="ECO:0000313" key="1">
    <source>
        <dbReference type="EMBL" id="PBK98991.1"/>
    </source>
</evidence>
<protein>
    <submittedName>
        <fullName evidence="1">Uncharacterized protein</fullName>
    </submittedName>
</protein>